<evidence type="ECO:0000256" key="9">
    <source>
        <dbReference type="ARBA" id="ARBA00023065"/>
    </source>
</evidence>
<dbReference type="KEGG" id="hbv:ABIV_2142"/>
<evidence type="ECO:0000256" key="4">
    <source>
        <dbReference type="ARBA" id="ARBA00022452"/>
    </source>
</evidence>
<keyword evidence="7 17" id="KW-0732">Signal</keyword>
<dbReference type="NCBIfam" id="TIGR01783">
    <property type="entry name" value="TonB-siderophor"/>
    <property type="match status" value="1"/>
</dbReference>
<accession>A0AAX2AAZ9</accession>
<proteinExistence type="inferred from homology"/>
<feature type="chain" id="PRO_5044718518" evidence="17">
    <location>
        <begin position="24"/>
        <end position="764"/>
    </location>
</feature>
<evidence type="ECO:0000256" key="1">
    <source>
        <dbReference type="ARBA" id="ARBA00004571"/>
    </source>
</evidence>
<feature type="compositionally biased region" description="Basic and acidic residues" evidence="16">
    <location>
        <begin position="341"/>
        <end position="359"/>
    </location>
</feature>
<protein>
    <submittedName>
        <fullName evidence="20">TonB-dependent siderophore receptor</fullName>
    </submittedName>
</protein>
<dbReference type="RefSeq" id="WP_114839913.1">
    <property type="nucleotide sequence ID" value="NZ_CP031217.1"/>
</dbReference>
<evidence type="ECO:0000259" key="18">
    <source>
        <dbReference type="SMART" id="SM00965"/>
    </source>
</evidence>
<organism evidence="20 22">
    <name type="scientific">Halarcobacter bivalviorum</name>
    <dbReference type="NCBI Taxonomy" id="663364"/>
    <lineage>
        <taxon>Bacteria</taxon>
        <taxon>Pseudomonadati</taxon>
        <taxon>Campylobacterota</taxon>
        <taxon>Epsilonproteobacteria</taxon>
        <taxon>Campylobacterales</taxon>
        <taxon>Arcobacteraceae</taxon>
        <taxon>Halarcobacter</taxon>
    </lineage>
</organism>
<sequence length="764" mass="85845">MIKKKSTLIAPMLALALSTSLYAKQYSVENLSLQKAIEQLSKDSNMSYMLDAKLLKNQKASNFKNIEGIEKAFEELLKNTNLEAIIEDNTILIRKRIVDKKEKNSSNNLGEVEVQGEWLGNSSYEDVKTYSGARTIIDSATLSKTAVKNIEDALRVVPGIQIQDETGTGVLPNISLRGLKPGRSANLNAMVNGIPASIAPYSHSSFSLFPITMETLETIDIVRGGAAVHYGPNNVGGVVNFVTKPISTKPSSTIKGTVQSADNGNILTDTYFRTGGFINDNLGLQLQYNNINGESFRDHSDTNVNNFIFDLEYFPTDNSEIKSNIQYYKADANLPGAQLPKDYKDDKSSSQRPHDEFHGKTKRASITYKLNLTEDTEFYWMNYAQKSERRFDWGWNTSGSSFTPGTANSVRVADREIDVFGTEPRFTFEKANHKVTFGTRYVKEDVDYLLHQMKFSDGVQDTLRDWKIKTDAVAAYLSDTISLMDGRLKVTPGIRYEKIDTDFGDNLSNDPLADKRKDMRSWLPGLSIGYQATNDLFLFTNAQRSLKSPQVAQVRKDGDLAAELAWNYELGFRYEPNSKFSIGSTLFRIDYEDQIEYVASTQSFKNLGETRHQGIETQINFKPSDNTQFALGYTYLDTEQLTGDNRGNQLPWVAKHQFSISSDYEYDKNKFNLTGLYISKAFSDSTNTKEESANGQYGEVPSYTLWNAKVSREVKINSDFTADLSFGVNNIFDKDYYFRGVDVSPIGRVAGQGRTFIISAQINF</sequence>
<evidence type="ECO:0000256" key="13">
    <source>
        <dbReference type="ARBA" id="ARBA00023237"/>
    </source>
</evidence>
<dbReference type="PROSITE" id="PS01156">
    <property type="entry name" value="TONB_DEPENDENT_REC_2"/>
    <property type="match status" value="1"/>
</dbReference>
<feature type="domain" description="Secretin/TonB short N-terminal" evidence="18">
    <location>
        <begin position="46"/>
        <end position="96"/>
    </location>
</feature>
<feature type="signal peptide" evidence="17">
    <location>
        <begin position="1"/>
        <end position="23"/>
    </location>
</feature>
<keyword evidence="12 20" id="KW-0675">Receptor</keyword>
<dbReference type="Proteomes" id="UP000289193">
    <property type="component" value="Unassembled WGS sequence"/>
</dbReference>
<reference evidence="20 22" key="1">
    <citation type="submission" date="2017-10" db="EMBL/GenBank/DDBJ databases">
        <title>Genomics of the genus Arcobacter.</title>
        <authorList>
            <person name="Perez-Cataluna A."/>
            <person name="Figueras M.J."/>
        </authorList>
    </citation>
    <scope>NUCLEOTIDE SEQUENCE [LARGE SCALE GENOMIC DNA]</scope>
    <source>
        <strain evidence="20 22">CECT 7835</strain>
    </source>
</reference>
<keyword evidence="3 14" id="KW-0813">Transport</keyword>
<dbReference type="Gene3D" id="3.55.50.30">
    <property type="match status" value="1"/>
</dbReference>
<evidence type="ECO:0000313" key="21">
    <source>
        <dbReference type="Proteomes" id="UP000253850"/>
    </source>
</evidence>
<dbReference type="GO" id="GO:0009279">
    <property type="term" value="C:cell outer membrane"/>
    <property type="evidence" value="ECO:0007669"/>
    <property type="project" value="UniProtKB-SubCell"/>
</dbReference>
<comment type="similarity">
    <text evidence="2 14 15">Belongs to the TonB-dependent receptor family.</text>
</comment>
<dbReference type="InterPro" id="IPR010105">
    <property type="entry name" value="TonB_sidphr_rcpt"/>
</dbReference>
<name>A0AAX2AAZ9_9BACT</name>
<dbReference type="GO" id="GO:0015343">
    <property type="term" value="F:siderophore-iron transmembrane transporter activity"/>
    <property type="evidence" value="ECO:0007669"/>
    <property type="project" value="InterPro"/>
</dbReference>
<dbReference type="InterPro" id="IPR000531">
    <property type="entry name" value="Beta-barrel_TonB"/>
</dbReference>
<reference evidence="19 21" key="2">
    <citation type="submission" date="2018-07" db="EMBL/GenBank/DDBJ databases">
        <title>Complete genome of the Arcobacter bivalviorum type strain LMG 26154.</title>
        <authorList>
            <person name="Miller W.G."/>
            <person name="Yee E."/>
            <person name="Bono J.L."/>
        </authorList>
    </citation>
    <scope>NUCLEOTIDE SEQUENCE [LARGE SCALE GENOMIC DNA]</scope>
    <source>
        <strain evidence="19 21">LMG 26154</strain>
    </source>
</reference>
<dbReference type="Gene3D" id="2.40.170.20">
    <property type="entry name" value="TonB-dependent receptor, beta-barrel domain"/>
    <property type="match status" value="1"/>
</dbReference>
<keyword evidence="6 14" id="KW-0812">Transmembrane</keyword>
<evidence type="ECO:0000256" key="12">
    <source>
        <dbReference type="ARBA" id="ARBA00023170"/>
    </source>
</evidence>
<evidence type="ECO:0000256" key="14">
    <source>
        <dbReference type="PROSITE-ProRule" id="PRU01360"/>
    </source>
</evidence>
<dbReference type="InterPro" id="IPR039426">
    <property type="entry name" value="TonB-dep_rcpt-like"/>
</dbReference>
<evidence type="ECO:0000313" key="22">
    <source>
        <dbReference type="Proteomes" id="UP000289193"/>
    </source>
</evidence>
<feature type="region of interest" description="Disordered" evidence="16">
    <location>
        <begin position="338"/>
        <end position="360"/>
    </location>
</feature>
<gene>
    <name evidence="19" type="ORF">ABIV_2142</name>
    <name evidence="20" type="ORF">CRV05_07785</name>
</gene>
<keyword evidence="11 14" id="KW-0472">Membrane</keyword>
<dbReference type="InterPro" id="IPR037066">
    <property type="entry name" value="Plug_dom_sf"/>
</dbReference>
<dbReference type="GO" id="GO:0038023">
    <property type="term" value="F:signaling receptor activity"/>
    <property type="evidence" value="ECO:0007669"/>
    <property type="project" value="InterPro"/>
</dbReference>
<evidence type="ECO:0000256" key="10">
    <source>
        <dbReference type="ARBA" id="ARBA00023077"/>
    </source>
</evidence>
<dbReference type="PANTHER" id="PTHR30442:SF0">
    <property type="entry name" value="FE(3+) DICITRATE TRANSPORT PROTEIN FECA"/>
    <property type="match status" value="1"/>
</dbReference>
<evidence type="ECO:0000313" key="20">
    <source>
        <dbReference type="EMBL" id="RXK10268.1"/>
    </source>
</evidence>
<evidence type="ECO:0000256" key="5">
    <source>
        <dbReference type="ARBA" id="ARBA00022496"/>
    </source>
</evidence>
<keyword evidence="22" id="KW-1185">Reference proteome</keyword>
<evidence type="ECO:0000313" key="19">
    <source>
        <dbReference type="EMBL" id="AXH13117.1"/>
    </source>
</evidence>
<evidence type="ECO:0000256" key="16">
    <source>
        <dbReference type="SAM" id="MobiDB-lite"/>
    </source>
</evidence>
<dbReference type="Pfam" id="PF07715">
    <property type="entry name" value="Plug"/>
    <property type="match status" value="1"/>
</dbReference>
<keyword evidence="5" id="KW-0410">Iron transport</keyword>
<dbReference type="EMBL" id="CP031217">
    <property type="protein sequence ID" value="AXH13117.1"/>
    <property type="molecule type" value="Genomic_DNA"/>
</dbReference>
<dbReference type="InterPro" id="IPR011662">
    <property type="entry name" value="Secretin/TonB_short_N"/>
</dbReference>
<keyword evidence="13 14" id="KW-0998">Cell outer membrane</keyword>
<keyword evidence="4 14" id="KW-1134">Transmembrane beta strand</keyword>
<evidence type="ECO:0000256" key="2">
    <source>
        <dbReference type="ARBA" id="ARBA00009810"/>
    </source>
</evidence>
<dbReference type="EMBL" id="PDKM01000003">
    <property type="protein sequence ID" value="RXK10268.1"/>
    <property type="molecule type" value="Genomic_DNA"/>
</dbReference>
<evidence type="ECO:0000256" key="17">
    <source>
        <dbReference type="SAM" id="SignalP"/>
    </source>
</evidence>
<dbReference type="GO" id="GO:0015891">
    <property type="term" value="P:siderophore transport"/>
    <property type="evidence" value="ECO:0007669"/>
    <property type="project" value="InterPro"/>
</dbReference>
<evidence type="ECO:0000256" key="15">
    <source>
        <dbReference type="RuleBase" id="RU003357"/>
    </source>
</evidence>
<dbReference type="Proteomes" id="UP000253850">
    <property type="component" value="Chromosome"/>
</dbReference>
<dbReference type="SUPFAM" id="SSF56935">
    <property type="entry name" value="Porins"/>
    <property type="match status" value="1"/>
</dbReference>
<dbReference type="SMART" id="SM00965">
    <property type="entry name" value="STN"/>
    <property type="match status" value="1"/>
</dbReference>
<dbReference type="CDD" id="cd01347">
    <property type="entry name" value="ligand_gated_channel"/>
    <property type="match status" value="1"/>
</dbReference>
<keyword evidence="8" id="KW-0408">Iron</keyword>
<dbReference type="Pfam" id="PF00593">
    <property type="entry name" value="TonB_dep_Rec_b-barrel"/>
    <property type="match status" value="1"/>
</dbReference>
<dbReference type="PROSITE" id="PS52016">
    <property type="entry name" value="TONB_DEPENDENT_REC_3"/>
    <property type="match status" value="1"/>
</dbReference>
<dbReference type="InterPro" id="IPR010917">
    <property type="entry name" value="TonB_rcpt_CS"/>
</dbReference>
<dbReference type="Gene3D" id="2.170.130.10">
    <property type="entry name" value="TonB-dependent receptor, plug domain"/>
    <property type="match status" value="1"/>
</dbReference>
<dbReference type="InterPro" id="IPR012910">
    <property type="entry name" value="Plug_dom"/>
</dbReference>
<evidence type="ECO:0000256" key="3">
    <source>
        <dbReference type="ARBA" id="ARBA00022448"/>
    </source>
</evidence>
<dbReference type="AlphaFoldDB" id="A0AAX2AAZ9"/>
<comment type="subcellular location">
    <subcellularLocation>
        <location evidence="1 14">Cell outer membrane</location>
        <topology evidence="1 14">Multi-pass membrane protein</topology>
    </subcellularLocation>
</comment>
<evidence type="ECO:0000256" key="7">
    <source>
        <dbReference type="ARBA" id="ARBA00022729"/>
    </source>
</evidence>
<keyword evidence="9" id="KW-0406">Ion transport</keyword>
<evidence type="ECO:0000256" key="8">
    <source>
        <dbReference type="ARBA" id="ARBA00023004"/>
    </source>
</evidence>
<evidence type="ECO:0000256" key="11">
    <source>
        <dbReference type="ARBA" id="ARBA00023136"/>
    </source>
</evidence>
<dbReference type="PANTHER" id="PTHR30442">
    <property type="entry name" value="IRON III DICITRATE TRANSPORT PROTEIN FECA"/>
    <property type="match status" value="1"/>
</dbReference>
<keyword evidence="10 15" id="KW-0798">TonB box</keyword>
<dbReference type="InterPro" id="IPR036942">
    <property type="entry name" value="Beta-barrel_TonB_sf"/>
</dbReference>
<evidence type="ECO:0000256" key="6">
    <source>
        <dbReference type="ARBA" id="ARBA00022692"/>
    </source>
</evidence>